<evidence type="ECO:0008006" key="11">
    <source>
        <dbReference type="Google" id="ProtNLM"/>
    </source>
</evidence>
<dbReference type="KEGG" id="camu:CA2015_4104"/>
<keyword evidence="5 6" id="KW-0472">Membrane</keyword>
<dbReference type="Proteomes" id="UP000036520">
    <property type="component" value="Chromosome"/>
</dbReference>
<protein>
    <recommendedName>
        <fullName evidence="11">ABC transporter permease</fullName>
    </recommendedName>
</protein>
<evidence type="ECO:0000313" key="10">
    <source>
        <dbReference type="Proteomes" id="UP000036520"/>
    </source>
</evidence>
<feature type="transmembrane region" description="Helical" evidence="6">
    <location>
        <begin position="21"/>
        <end position="42"/>
    </location>
</feature>
<dbReference type="GO" id="GO:0005886">
    <property type="term" value="C:plasma membrane"/>
    <property type="evidence" value="ECO:0007669"/>
    <property type="project" value="UniProtKB-SubCell"/>
</dbReference>
<evidence type="ECO:0000256" key="1">
    <source>
        <dbReference type="ARBA" id="ARBA00004651"/>
    </source>
</evidence>
<feature type="domain" description="MacB-like periplasmic core" evidence="8">
    <location>
        <begin position="483"/>
        <end position="635"/>
    </location>
</feature>
<evidence type="ECO:0000256" key="5">
    <source>
        <dbReference type="ARBA" id="ARBA00023136"/>
    </source>
</evidence>
<feature type="transmembrane region" description="Helical" evidence="6">
    <location>
        <begin position="326"/>
        <end position="351"/>
    </location>
</feature>
<dbReference type="AlphaFoldDB" id="A0A0H4PG72"/>
<reference evidence="9 10" key="1">
    <citation type="submission" date="2015-07" db="EMBL/GenBank/DDBJ databases">
        <authorList>
            <person name="Kim K.M."/>
        </authorList>
    </citation>
    <scope>NUCLEOTIDE SEQUENCE [LARGE SCALE GENOMIC DNA]</scope>
    <source>
        <strain evidence="9 10">KCTC 12363</strain>
    </source>
</reference>
<feature type="transmembrane region" description="Helical" evidence="6">
    <location>
        <begin position="371"/>
        <end position="397"/>
    </location>
</feature>
<feature type="transmembrane region" description="Helical" evidence="6">
    <location>
        <begin position="730"/>
        <end position="750"/>
    </location>
</feature>
<feature type="transmembrane region" description="Helical" evidence="6">
    <location>
        <begin position="677"/>
        <end position="700"/>
    </location>
</feature>
<dbReference type="InterPro" id="IPR025857">
    <property type="entry name" value="MacB_PCD"/>
</dbReference>
<dbReference type="EMBL" id="CP012040">
    <property type="protein sequence ID" value="AKP53461.1"/>
    <property type="molecule type" value="Genomic_DNA"/>
</dbReference>
<organism evidence="9 10">
    <name type="scientific">Cyclobacterium amurskyense</name>
    <dbReference type="NCBI Taxonomy" id="320787"/>
    <lineage>
        <taxon>Bacteria</taxon>
        <taxon>Pseudomonadati</taxon>
        <taxon>Bacteroidota</taxon>
        <taxon>Cytophagia</taxon>
        <taxon>Cytophagales</taxon>
        <taxon>Cyclobacteriaceae</taxon>
        <taxon>Cyclobacterium</taxon>
    </lineage>
</organism>
<dbReference type="Pfam" id="PF02687">
    <property type="entry name" value="FtsX"/>
    <property type="match status" value="2"/>
</dbReference>
<comment type="subcellular location">
    <subcellularLocation>
        <location evidence="1">Cell membrane</location>
        <topology evidence="1">Multi-pass membrane protein</topology>
    </subcellularLocation>
</comment>
<proteinExistence type="predicted"/>
<sequence>MLKNNLKIAWRNIKRNKGYSFLNVSGIAIGLAAFWLIALYVADELSYDRSFTNSEQIFRVAQHANWDNGKMDIALTSPPFAVALKNEFPQVEEAVRINIEGGDLINYGNKSINQEGIWFAENTFFALFNYPFLYGNGATALINPGTIVITESLAIKIFGDASKAINETIALGNQKQPIKITGVIKDLPQNSHLKFSAIRSFALEDLRSENWNAAFLYTYLLLKKGTDPDSFANKLLLFEKDLANRMNFSDFKIELQALTAIHLHSHLDYELSANGNAGLVYLFIVIGLLVLLIAVINYMNLSTARATMRVKEIGIRKVVGSEIKHLVGLFLSEAILVTFIASLLACFIVQLTLPVFNQFAEKDLTLLHFGAFKTIGAIVLFTVLTGVLCGSYPALFLSRLKMIPSLKGQISNMGTSIFLRKSLVVVQFVITVCLISGSYIIYRQMQFVSQKDLGFDKTQVLISHIDDVKVRSKIPALKATLLQSPMVESVATAGNPLGTNYLGKFSFFFEVNGKMQTTATMANFLYIDEDFLPTNGMALLQGRNFSPDMPTDKEGTVIINETLMNSLGYTDAIGKKINYKSGNDSLVNRQVIGVIKDFHSTSLQHKIEPMVLLMPPNDRERDNLYIKISKGKAVAGIAFVKSTMEQFDSENQANVHFLNENFNQQYLSQQKQGKLSLVFTILAFIISGLGLLGLVIFVTAQRRKEIGLRKVLGASIISVTLMLSKDFGKLVAIASLIAFPIAWFGMDRWLQDFAYHIEIKWWMFLISGAIAVAIAMTTVSFQAFKAALTNPVNSLRSE</sequence>
<evidence type="ECO:0000259" key="8">
    <source>
        <dbReference type="Pfam" id="PF12704"/>
    </source>
</evidence>
<dbReference type="InterPro" id="IPR050250">
    <property type="entry name" value="Macrolide_Exporter_MacB"/>
</dbReference>
<feature type="transmembrane region" description="Helical" evidence="6">
    <location>
        <begin position="418"/>
        <end position="442"/>
    </location>
</feature>
<dbReference type="PATRIC" id="fig|320787.5.peg.4496"/>
<feature type="transmembrane region" description="Helical" evidence="6">
    <location>
        <begin position="762"/>
        <end position="784"/>
    </location>
</feature>
<feature type="domain" description="ABC3 transporter permease C-terminal" evidence="7">
    <location>
        <begin position="678"/>
        <end position="788"/>
    </location>
</feature>
<keyword evidence="2" id="KW-1003">Cell membrane</keyword>
<keyword evidence="10" id="KW-1185">Reference proteome</keyword>
<accession>A0A0H4PG72</accession>
<evidence type="ECO:0000256" key="4">
    <source>
        <dbReference type="ARBA" id="ARBA00022989"/>
    </source>
</evidence>
<keyword evidence="3 6" id="KW-0812">Transmembrane</keyword>
<gene>
    <name evidence="9" type="ORF">CA2015_4104</name>
</gene>
<feature type="transmembrane region" description="Helical" evidence="6">
    <location>
        <begin position="279"/>
        <end position="299"/>
    </location>
</feature>
<feature type="domain" description="MacB-like periplasmic core" evidence="8">
    <location>
        <begin position="20"/>
        <end position="235"/>
    </location>
</feature>
<dbReference type="InterPro" id="IPR003838">
    <property type="entry name" value="ABC3_permease_C"/>
</dbReference>
<dbReference type="RefSeq" id="WP_048643566.1">
    <property type="nucleotide sequence ID" value="NZ_CP012040.1"/>
</dbReference>
<keyword evidence="4 6" id="KW-1133">Transmembrane helix</keyword>
<dbReference type="STRING" id="320787.CA2015_4104"/>
<evidence type="ECO:0000313" key="9">
    <source>
        <dbReference type="EMBL" id="AKP53461.1"/>
    </source>
</evidence>
<name>A0A0H4PG72_9BACT</name>
<evidence type="ECO:0000256" key="2">
    <source>
        <dbReference type="ARBA" id="ARBA00022475"/>
    </source>
</evidence>
<dbReference type="Pfam" id="PF12704">
    <property type="entry name" value="MacB_PCD"/>
    <property type="match status" value="2"/>
</dbReference>
<evidence type="ECO:0000256" key="6">
    <source>
        <dbReference type="SAM" id="Phobius"/>
    </source>
</evidence>
<dbReference type="OrthoDB" id="5933722at2"/>
<dbReference type="PANTHER" id="PTHR30572:SF18">
    <property type="entry name" value="ABC-TYPE MACROLIDE FAMILY EXPORT SYSTEM PERMEASE COMPONENT 2"/>
    <property type="match status" value="1"/>
</dbReference>
<dbReference type="GO" id="GO:0022857">
    <property type="term" value="F:transmembrane transporter activity"/>
    <property type="evidence" value="ECO:0007669"/>
    <property type="project" value="TreeGrafter"/>
</dbReference>
<evidence type="ECO:0000256" key="3">
    <source>
        <dbReference type="ARBA" id="ARBA00022692"/>
    </source>
</evidence>
<evidence type="ECO:0000259" key="7">
    <source>
        <dbReference type="Pfam" id="PF02687"/>
    </source>
</evidence>
<feature type="domain" description="ABC3 transporter permease C-terminal" evidence="7">
    <location>
        <begin position="284"/>
        <end position="400"/>
    </location>
</feature>
<dbReference type="PANTHER" id="PTHR30572">
    <property type="entry name" value="MEMBRANE COMPONENT OF TRANSPORTER-RELATED"/>
    <property type="match status" value="1"/>
</dbReference>